<accession>A0A226DM45</accession>
<keyword evidence="3" id="KW-1185">Reference proteome</keyword>
<evidence type="ECO:0000256" key="1">
    <source>
        <dbReference type="SAM" id="Phobius"/>
    </source>
</evidence>
<protein>
    <submittedName>
        <fullName evidence="2">Uncharacterized protein</fullName>
    </submittedName>
</protein>
<proteinExistence type="predicted"/>
<evidence type="ECO:0000313" key="3">
    <source>
        <dbReference type="Proteomes" id="UP000198287"/>
    </source>
</evidence>
<dbReference type="Proteomes" id="UP000198287">
    <property type="component" value="Unassembled WGS sequence"/>
</dbReference>
<keyword evidence="1" id="KW-1133">Transmembrane helix</keyword>
<organism evidence="2 3">
    <name type="scientific">Folsomia candida</name>
    <name type="common">Springtail</name>
    <dbReference type="NCBI Taxonomy" id="158441"/>
    <lineage>
        <taxon>Eukaryota</taxon>
        <taxon>Metazoa</taxon>
        <taxon>Ecdysozoa</taxon>
        <taxon>Arthropoda</taxon>
        <taxon>Hexapoda</taxon>
        <taxon>Collembola</taxon>
        <taxon>Entomobryomorpha</taxon>
        <taxon>Isotomoidea</taxon>
        <taxon>Isotomidae</taxon>
        <taxon>Proisotominae</taxon>
        <taxon>Folsomia</taxon>
    </lineage>
</organism>
<sequence>MLDLIQIKLTNYFTPFENCTIITYTTKHLEIRANNFVPIILIVYDQNTSSTTGFTITHKFSLQARRNPSFFCWATINILPEKGGGFDKKNLYFMLQPSYIGANWASQYFIFVTTIPRVVQEHVRTLAVSVSLVLREVLIVDVKSLLKDSAISYHNIYHIKAPVGGLEKSREWYHIAGLPSECFNRISSVSKNISNLNKYFWGMQQTFSRKVTDIRYIFKLFDVPRISNSLHRIAKITSFDGFLAFWILQDVLTYKVNTVFLRHRIPPIARLTEYMGQQERFTFFNYDIQSFSFVSCYQIKSNSTTIFSGITSPFDSLSWTAIGISFIIVVLILTVTRGKFVSDGFFFIIAISLESSVPSSGAASLSKQKCSGSYFIIILWTFLVGTISSNWYKTAFTMEMIVPTMYTSPWKSVVDVEGSKILIPFILIDEYEHVMPPPADFYRYKNFYLTILMKCERMVAQRAEYKRLKKTAVNLISLLLPYFGMDADFRTVKNSTFTPYLSSPIEVPPYNKSALYDYPIQPIEYDEKDSYGITKTLSTCGKVALVDAKENIARITRFLNDNQEKIVYVKGDGDSFFASIRGWTMPPVRENYAEKRLKVMVTSGIFAHWEFLYKLWKPKKLLGDYANWTHPRYTAVSQLDFNSKITKIFYMCGLFLIICTFVLIGESVRYRYMQIRN</sequence>
<feature type="transmembrane region" description="Helical" evidence="1">
    <location>
        <begin position="372"/>
        <end position="392"/>
    </location>
</feature>
<name>A0A226DM45_FOLCA</name>
<keyword evidence="1" id="KW-0812">Transmembrane</keyword>
<evidence type="ECO:0000313" key="2">
    <source>
        <dbReference type="EMBL" id="OXA46078.1"/>
    </source>
</evidence>
<keyword evidence="1" id="KW-0472">Membrane</keyword>
<gene>
    <name evidence="2" type="ORF">Fcan01_19157</name>
</gene>
<dbReference type="AlphaFoldDB" id="A0A226DM45"/>
<dbReference type="EMBL" id="LNIX01000016">
    <property type="protein sequence ID" value="OXA46078.1"/>
    <property type="molecule type" value="Genomic_DNA"/>
</dbReference>
<feature type="transmembrane region" description="Helical" evidence="1">
    <location>
        <begin position="648"/>
        <end position="668"/>
    </location>
</feature>
<reference evidence="2 3" key="1">
    <citation type="submission" date="2015-12" db="EMBL/GenBank/DDBJ databases">
        <title>The genome of Folsomia candida.</title>
        <authorList>
            <person name="Faddeeva A."/>
            <person name="Derks M.F."/>
            <person name="Anvar Y."/>
            <person name="Smit S."/>
            <person name="Van Straalen N."/>
            <person name="Roelofs D."/>
        </authorList>
    </citation>
    <scope>NUCLEOTIDE SEQUENCE [LARGE SCALE GENOMIC DNA]</scope>
    <source>
        <strain evidence="2 3">VU population</strain>
        <tissue evidence="2">Whole body</tissue>
    </source>
</reference>
<feature type="transmembrane region" description="Helical" evidence="1">
    <location>
        <begin position="316"/>
        <end position="333"/>
    </location>
</feature>
<comment type="caution">
    <text evidence="2">The sequence shown here is derived from an EMBL/GenBank/DDBJ whole genome shotgun (WGS) entry which is preliminary data.</text>
</comment>